<proteinExistence type="predicted"/>
<dbReference type="EMBL" id="JABEVY010000109">
    <property type="protein sequence ID" value="KAF5249740.1"/>
    <property type="molecule type" value="Genomic_DNA"/>
</dbReference>
<feature type="domain" description="Atrophied bacterial Ig" evidence="2">
    <location>
        <begin position="25"/>
        <end position="106"/>
    </location>
</feature>
<sequence length="551" mass="60789">MDQDSGHIAQLESVQNGLANIVIPNAHDIRGHVTLPASLDLADRDGPRIRWTSSNPDIVSDKARGTVPPGIVKRPPVGAEPALVNLSASITFEDKKIGRQFELVVRPSVSLAQLSRYGMANFARSNCREGQQIFMAASIGNDPLNWVAVSDGEAVLTSQFGMHGLRDPSIVRSPEGDKFYLVATDLNVDGAYYGWQGWDWAQSGASRYIEVWESDDMSSWSKQRHVLVAPPEAGMAYAPEAIWDPDIEAYVVYWTSSLYEPGTYFTTNMADPRRRHPLTRNQTLYATTRDFVSFTPAKVMSGREKSGTLDALIIRSESDGYYHRFVCDRVSTGVDVESYAPCGSEDVYQEKASSILAAESDWTLVASGITHNTMGTTYAEAPLAFKANPGDRRAPGYYLFCDQIWSGAPAGNQMEEQLHPYWTRDLNSGSWTPIEWGQKPNYRYAQGVMRHGCIFGLTSAEHANLRGAMLLRIYIQPPAKRNYGVGEQLDLTGLRVSALYSDGVDDQKIYPGYGGYAVSGFVSDTAGVKRVLVSYNVADITKTAHFEVEVV</sequence>
<gene>
    <name evidence="3" type="ORF">FANTH_5048</name>
</gene>
<evidence type="ECO:0000259" key="1">
    <source>
        <dbReference type="Pfam" id="PF07523"/>
    </source>
</evidence>
<dbReference type="InterPro" id="IPR050727">
    <property type="entry name" value="GH43_arabinanases"/>
</dbReference>
<dbReference type="Pfam" id="PF07523">
    <property type="entry name" value="Big_3"/>
    <property type="match status" value="1"/>
</dbReference>
<dbReference type="Gene3D" id="2.60.40.3630">
    <property type="match status" value="1"/>
</dbReference>
<dbReference type="InterPro" id="IPR023296">
    <property type="entry name" value="Glyco_hydro_beta-prop_sf"/>
</dbReference>
<name>A0A8H5E7A0_9HYPO</name>
<dbReference type="Proteomes" id="UP000573603">
    <property type="component" value="Unassembled WGS sequence"/>
</dbReference>
<evidence type="ECO:0000259" key="2">
    <source>
        <dbReference type="Pfam" id="PF20578"/>
    </source>
</evidence>
<dbReference type="CDD" id="cd08983">
    <property type="entry name" value="GH43_Bt3655-like"/>
    <property type="match status" value="1"/>
</dbReference>
<dbReference type="InterPro" id="IPR046780">
    <property type="entry name" value="aBig_2"/>
</dbReference>
<dbReference type="PANTHER" id="PTHR43301">
    <property type="entry name" value="ARABINAN ENDO-1,5-ALPHA-L-ARABINOSIDASE"/>
    <property type="match status" value="1"/>
</dbReference>
<dbReference type="Gene3D" id="2.115.10.20">
    <property type="entry name" value="Glycosyl hydrolase domain, family 43"/>
    <property type="match status" value="1"/>
</dbReference>
<dbReference type="SUPFAM" id="SSF75005">
    <property type="entry name" value="Arabinanase/levansucrase/invertase"/>
    <property type="match status" value="1"/>
</dbReference>
<accession>A0A8H5E7A0</accession>
<keyword evidence="4" id="KW-1185">Reference proteome</keyword>
<protein>
    <submittedName>
        <fullName evidence="3">Uncharacterized protein</fullName>
    </submittedName>
</protein>
<feature type="domain" description="Ig-like" evidence="1">
    <location>
        <begin position="477"/>
        <end position="550"/>
    </location>
</feature>
<reference evidence="3 4" key="1">
    <citation type="journal article" date="2020" name="BMC Genomics">
        <title>Correction to: Identification and distribution of gene clusters required for synthesis of sphingolipid metabolism inhibitors in diverse species of the filamentous fungus Fusarium.</title>
        <authorList>
            <person name="Kim H.S."/>
            <person name="Lohmar J.M."/>
            <person name="Busman M."/>
            <person name="Brown D.W."/>
            <person name="Naumann T.A."/>
            <person name="Divon H.H."/>
            <person name="Lysoe E."/>
            <person name="Uhlig S."/>
            <person name="Proctor R.H."/>
        </authorList>
    </citation>
    <scope>NUCLEOTIDE SEQUENCE [LARGE SCALE GENOMIC DNA]</scope>
    <source>
        <strain evidence="3 4">NRRL 25214</strain>
    </source>
</reference>
<comment type="caution">
    <text evidence="3">The sequence shown here is derived from an EMBL/GenBank/DDBJ whole genome shotgun (WGS) entry which is preliminary data.</text>
</comment>
<dbReference type="InterPro" id="IPR022038">
    <property type="entry name" value="Ig-like_bact"/>
</dbReference>
<evidence type="ECO:0000313" key="3">
    <source>
        <dbReference type="EMBL" id="KAF5249740.1"/>
    </source>
</evidence>
<dbReference type="Pfam" id="PF20578">
    <property type="entry name" value="aBig_2"/>
    <property type="match status" value="1"/>
</dbReference>
<organism evidence="3 4">
    <name type="scientific">Fusarium anthophilum</name>
    <dbReference type="NCBI Taxonomy" id="48485"/>
    <lineage>
        <taxon>Eukaryota</taxon>
        <taxon>Fungi</taxon>
        <taxon>Dikarya</taxon>
        <taxon>Ascomycota</taxon>
        <taxon>Pezizomycotina</taxon>
        <taxon>Sordariomycetes</taxon>
        <taxon>Hypocreomycetidae</taxon>
        <taxon>Hypocreales</taxon>
        <taxon>Nectriaceae</taxon>
        <taxon>Fusarium</taxon>
        <taxon>Fusarium fujikuroi species complex</taxon>
    </lineage>
</organism>
<evidence type="ECO:0000313" key="4">
    <source>
        <dbReference type="Proteomes" id="UP000573603"/>
    </source>
</evidence>
<dbReference type="AlphaFoldDB" id="A0A8H5E7A0"/>
<dbReference type="PANTHER" id="PTHR43301:SF3">
    <property type="entry name" value="ARABINAN ENDO-1,5-ALPHA-L-ARABINOSIDASE A-RELATED"/>
    <property type="match status" value="1"/>
</dbReference>